<dbReference type="SMART" id="SM00091">
    <property type="entry name" value="PAS"/>
    <property type="match status" value="3"/>
</dbReference>
<feature type="coiled-coil region" evidence="1">
    <location>
        <begin position="5"/>
        <end position="60"/>
    </location>
</feature>
<evidence type="ECO:0000313" key="5">
    <source>
        <dbReference type="EMBL" id="QDZ40851.1"/>
    </source>
</evidence>
<dbReference type="Proteomes" id="UP000318453">
    <property type="component" value="Chromosome"/>
</dbReference>
<feature type="domain" description="PAC" evidence="3">
    <location>
        <begin position="385"/>
        <end position="436"/>
    </location>
</feature>
<dbReference type="OrthoDB" id="9812260at2"/>
<protein>
    <submittedName>
        <fullName evidence="5">Diguanylate cyclase</fullName>
    </submittedName>
</protein>
<dbReference type="InterPro" id="IPR000160">
    <property type="entry name" value="GGDEF_dom"/>
</dbReference>
<dbReference type="Gene3D" id="3.30.450.40">
    <property type="match status" value="1"/>
</dbReference>
<dbReference type="Gene3D" id="3.30.70.270">
    <property type="match status" value="1"/>
</dbReference>
<dbReference type="InterPro" id="IPR052155">
    <property type="entry name" value="Biofilm_reg_signaling"/>
</dbReference>
<dbReference type="InterPro" id="IPR035965">
    <property type="entry name" value="PAS-like_dom_sf"/>
</dbReference>
<dbReference type="CDD" id="cd01949">
    <property type="entry name" value="GGDEF"/>
    <property type="match status" value="1"/>
</dbReference>
<dbReference type="PROSITE" id="PS50113">
    <property type="entry name" value="PAC"/>
    <property type="match status" value="2"/>
</dbReference>
<dbReference type="AlphaFoldDB" id="A0A5B8NQS3"/>
<dbReference type="Pfam" id="PF13426">
    <property type="entry name" value="PAS_9"/>
    <property type="match status" value="1"/>
</dbReference>
<feature type="domain" description="GGDEF" evidence="4">
    <location>
        <begin position="647"/>
        <end position="780"/>
    </location>
</feature>
<dbReference type="SMART" id="SM00267">
    <property type="entry name" value="GGDEF"/>
    <property type="match status" value="1"/>
</dbReference>
<dbReference type="Pfam" id="PF00990">
    <property type="entry name" value="GGDEF"/>
    <property type="match status" value="1"/>
</dbReference>
<dbReference type="SUPFAM" id="SSF55073">
    <property type="entry name" value="Nucleotide cyclase"/>
    <property type="match status" value="1"/>
</dbReference>
<dbReference type="NCBIfam" id="TIGR00229">
    <property type="entry name" value="sensory_box"/>
    <property type="match status" value="2"/>
</dbReference>
<gene>
    <name evidence="5" type="ORF">FRE64_13395</name>
</gene>
<keyword evidence="1" id="KW-0175">Coiled coil</keyword>
<dbReference type="KEGG" id="enn:FRE64_13395"/>
<dbReference type="SUPFAM" id="SSF55781">
    <property type="entry name" value="GAF domain-like"/>
    <property type="match status" value="1"/>
</dbReference>
<name>A0A5B8NQS3_9CHRO</name>
<dbReference type="InterPro" id="IPR003018">
    <property type="entry name" value="GAF"/>
</dbReference>
<dbReference type="PANTHER" id="PTHR44757:SF2">
    <property type="entry name" value="BIOFILM ARCHITECTURE MAINTENANCE PROTEIN MBAA"/>
    <property type="match status" value="1"/>
</dbReference>
<dbReference type="InterPro" id="IPR029016">
    <property type="entry name" value="GAF-like_dom_sf"/>
</dbReference>
<evidence type="ECO:0000259" key="3">
    <source>
        <dbReference type="PROSITE" id="PS50113"/>
    </source>
</evidence>
<evidence type="ECO:0000259" key="2">
    <source>
        <dbReference type="PROSITE" id="PS50112"/>
    </source>
</evidence>
<dbReference type="EMBL" id="CP042326">
    <property type="protein sequence ID" value="QDZ40851.1"/>
    <property type="molecule type" value="Genomic_DNA"/>
</dbReference>
<sequence>MDDYFEQLREKAELRLNQRDDLEALSDPNLYEVGVYQTELQIQHEELQRAYSELSELYEQYWSLYEFAPCGYVTLTEKGMIARINYQGRALLGDIPAPITNFSFSRFILNKHQPFFFTALQQAKQTGEKQNLELQLIPLNNRELLWVHLDIKATFDDEGKVISYEMTLTDVTTDKEADLVREKAKRLQLITDSIQGSIAYVDASERYQFMNQTHQQWLGVTEEEVLGKTVVEVIGHELYSQFDGLIEQVLQGETVKCEAQFPYQNRQLRDVFIVLVPDFGSTEKVEGYYALMTDITDSKHITRQLQEQEAFLRSIYDGVQQAIFVVDVSEEGKFYWADCNCVSERLMGVSRSEAQGQPLELNLSRELALQLRERYELCLASGDSLTYEECIRVNGEKTCWLLTLTPLKDENDRVYRIIGAGVNIDDRKELETTLKEQAERERLVNMITYAVRQSLELHEVVEETVTKLLEAFGVDEVVLALYEQDEDDSPLVRVATQEVSYWSEKICEYSQAQQIFQQEEVVVINDSAFNDTVCFRAENAKSMLLGGIYYNQQLQGIISLQYQDSSCDWSEAEKSLLKQVADQIAIALKQAQLYKQLNQELTERTQLQSQLSYQAHHDRLTGLPNRYLLVERLHEIIKLRDSKATDIPFAVLFLDLNGFKEVNDNFGHNIGDQLLINVTQRFKNCLREDDMIARFGGDEFVILLEKLPEKEAAIQVANRLHQVLENPIRINHIEVKIRTSIGIVYDDGQYSNSDPILRDADIAMYQSKNQGVDYIVFDQKETSDS</sequence>
<feature type="domain" description="PAC" evidence="3">
    <location>
        <begin position="130"/>
        <end position="183"/>
    </location>
</feature>
<dbReference type="RefSeq" id="WP_146296691.1">
    <property type="nucleotide sequence ID" value="NZ_CP042326.1"/>
</dbReference>
<dbReference type="Gene3D" id="3.30.450.20">
    <property type="entry name" value="PAS domain"/>
    <property type="match status" value="3"/>
</dbReference>
<evidence type="ECO:0000313" key="6">
    <source>
        <dbReference type="Proteomes" id="UP000318453"/>
    </source>
</evidence>
<dbReference type="PROSITE" id="PS50112">
    <property type="entry name" value="PAS"/>
    <property type="match status" value="1"/>
</dbReference>
<dbReference type="Pfam" id="PF08448">
    <property type="entry name" value="PAS_4"/>
    <property type="match status" value="2"/>
</dbReference>
<dbReference type="InterPro" id="IPR000014">
    <property type="entry name" value="PAS"/>
</dbReference>
<accession>A0A5B8NQS3</accession>
<organism evidence="5 6">
    <name type="scientific">Euhalothece natronophila Z-M001</name>
    <dbReference type="NCBI Taxonomy" id="522448"/>
    <lineage>
        <taxon>Bacteria</taxon>
        <taxon>Bacillati</taxon>
        <taxon>Cyanobacteriota</taxon>
        <taxon>Cyanophyceae</taxon>
        <taxon>Oscillatoriophycideae</taxon>
        <taxon>Chroococcales</taxon>
        <taxon>Halothecacae</taxon>
        <taxon>Halothece cluster</taxon>
        <taxon>Euhalothece</taxon>
    </lineage>
</organism>
<keyword evidence="6" id="KW-1185">Reference proteome</keyword>
<evidence type="ECO:0000259" key="4">
    <source>
        <dbReference type="PROSITE" id="PS50887"/>
    </source>
</evidence>
<dbReference type="NCBIfam" id="TIGR00254">
    <property type="entry name" value="GGDEF"/>
    <property type="match status" value="1"/>
</dbReference>
<feature type="domain" description="PAS" evidence="2">
    <location>
        <begin position="183"/>
        <end position="253"/>
    </location>
</feature>
<dbReference type="InterPro" id="IPR013656">
    <property type="entry name" value="PAS_4"/>
</dbReference>
<reference evidence="5" key="1">
    <citation type="submission" date="2019-08" db="EMBL/GenBank/DDBJ databases">
        <title>Carotenoids and Carotenoid Binding Proteins in the Halophilic Cyanobacterium Euhalothece sp. ZM00.</title>
        <authorList>
            <person name="Cho S.M."/>
            <person name="Song J.Y."/>
            <person name="Park Y.-I."/>
        </authorList>
    </citation>
    <scope>NUCLEOTIDE SEQUENCE [LARGE SCALE GENOMIC DNA]</scope>
    <source>
        <strain evidence="5">Z-M001</strain>
    </source>
</reference>
<dbReference type="InterPro" id="IPR029787">
    <property type="entry name" value="Nucleotide_cyclase"/>
</dbReference>
<dbReference type="InterPro" id="IPR043128">
    <property type="entry name" value="Rev_trsase/Diguanyl_cyclase"/>
</dbReference>
<dbReference type="FunFam" id="3.30.70.270:FF:000001">
    <property type="entry name" value="Diguanylate cyclase domain protein"/>
    <property type="match status" value="1"/>
</dbReference>
<dbReference type="PANTHER" id="PTHR44757">
    <property type="entry name" value="DIGUANYLATE CYCLASE DGCP"/>
    <property type="match status" value="1"/>
</dbReference>
<proteinExistence type="predicted"/>
<evidence type="ECO:0000256" key="1">
    <source>
        <dbReference type="SAM" id="Coils"/>
    </source>
</evidence>
<dbReference type="Pfam" id="PF01590">
    <property type="entry name" value="GAF"/>
    <property type="match status" value="1"/>
</dbReference>
<dbReference type="SMART" id="SM00065">
    <property type="entry name" value="GAF"/>
    <property type="match status" value="1"/>
</dbReference>
<dbReference type="InterPro" id="IPR000700">
    <property type="entry name" value="PAS-assoc_C"/>
</dbReference>
<dbReference type="CDD" id="cd00130">
    <property type="entry name" value="PAS"/>
    <property type="match status" value="2"/>
</dbReference>
<dbReference type="SUPFAM" id="SSF55785">
    <property type="entry name" value="PYP-like sensor domain (PAS domain)"/>
    <property type="match status" value="3"/>
</dbReference>
<dbReference type="PROSITE" id="PS50887">
    <property type="entry name" value="GGDEF"/>
    <property type="match status" value="1"/>
</dbReference>